<name>A0A4P6EPH5_9MICO</name>
<dbReference type="AlphaFoldDB" id="A0A4P6EPH5"/>
<dbReference type="InterPro" id="IPR010349">
    <property type="entry name" value="Asparaginase_II"/>
</dbReference>
<dbReference type="PANTHER" id="PTHR42110">
    <property type="entry name" value="L-ASPARAGINASE, PUTATIVE (AFU_ORTHOLOGUE AFUA_3G11890)-RELATED"/>
    <property type="match status" value="1"/>
</dbReference>
<accession>A0A4P6EPH5</accession>
<organism evidence="1 2">
    <name type="scientific">Xylanimonas allomyrinae</name>
    <dbReference type="NCBI Taxonomy" id="2509459"/>
    <lineage>
        <taxon>Bacteria</taxon>
        <taxon>Bacillati</taxon>
        <taxon>Actinomycetota</taxon>
        <taxon>Actinomycetes</taxon>
        <taxon>Micrococcales</taxon>
        <taxon>Promicromonosporaceae</taxon>
        <taxon>Xylanimonas</taxon>
    </lineage>
</organism>
<gene>
    <name evidence="1" type="ORF">ET495_11040</name>
</gene>
<evidence type="ECO:0000313" key="2">
    <source>
        <dbReference type="Proteomes" id="UP000291758"/>
    </source>
</evidence>
<dbReference type="OrthoDB" id="9780674at2"/>
<protein>
    <submittedName>
        <fullName evidence="1">Asparaginase</fullName>
    </submittedName>
</protein>
<reference evidence="1 2" key="1">
    <citation type="submission" date="2019-01" db="EMBL/GenBank/DDBJ databases">
        <title>Genome sequencing of strain 2JSPR-7.</title>
        <authorList>
            <person name="Heo J."/>
            <person name="Kim S.-J."/>
            <person name="Kim J.-S."/>
            <person name="Hong S.-B."/>
            <person name="Kwon S.-W."/>
        </authorList>
    </citation>
    <scope>NUCLEOTIDE SEQUENCE [LARGE SCALE GENOMIC DNA]</scope>
    <source>
        <strain evidence="1 2">2JSPR-7</strain>
    </source>
</reference>
<keyword evidence="2" id="KW-1185">Reference proteome</keyword>
<dbReference type="EMBL" id="CP035495">
    <property type="protein sequence ID" value="QAY63693.1"/>
    <property type="molecule type" value="Genomic_DNA"/>
</dbReference>
<dbReference type="Pfam" id="PF06089">
    <property type="entry name" value="Asparaginase_II"/>
    <property type="match status" value="1"/>
</dbReference>
<proteinExistence type="predicted"/>
<dbReference type="KEGG" id="xyl:ET495_11040"/>
<dbReference type="PANTHER" id="PTHR42110:SF1">
    <property type="entry name" value="L-ASPARAGINASE, PUTATIVE (AFU_ORTHOLOGUE AFUA_3G11890)-RELATED"/>
    <property type="match status" value="1"/>
</dbReference>
<sequence>MVTLARGAGVLAEVVRGGLVESVHLGHLVVLDPAGTPLLTVGDPDADIYPRSTLKPVQAVAMLRRGFEPADDGQLALAAASHSGEQVHRDGVRAMLAAAGLGPEALANTPGLPLDPRVALDWQRAGGGPESLTQDCSGKHAAMLATCVAAGWDTASYLDPAHPLQAEIAATVAKLTRDETRDPRPPHVTVDGCGAPLWSTSLRGLALAYGRLVLAAAGTPERRVADAMVARPEMVAGDGREVTAAMRAVPGLVCKDGAEAVFAGALPDGVSFAVKVLDGSFRPGPVILAAVLRAAGALDVAGADAHALTTLGTVPVLGHGRPVGEVRVPLRQDLEA</sequence>
<evidence type="ECO:0000313" key="1">
    <source>
        <dbReference type="EMBL" id="QAY63693.1"/>
    </source>
</evidence>
<dbReference type="Proteomes" id="UP000291758">
    <property type="component" value="Chromosome"/>
</dbReference>